<dbReference type="InterPro" id="IPR056238">
    <property type="entry name" value="YunG-like"/>
</dbReference>
<dbReference type="AlphaFoldDB" id="A0A2S9GXU7"/>
<name>A0A2S9GXU7_9BURK</name>
<keyword evidence="2" id="KW-1185">Reference proteome</keyword>
<dbReference type="Pfam" id="PF24585">
    <property type="entry name" value="YunG"/>
    <property type="match status" value="1"/>
</dbReference>
<proteinExistence type="predicted"/>
<evidence type="ECO:0000313" key="1">
    <source>
        <dbReference type="EMBL" id="PRC92530.1"/>
    </source>
</evidence>
<comment type="caution">
    <text evidence="1">The sequence shown here is derived from an EMBL/GenBank/DDBJ whole genome shotgun (WGS) entry which is preliminary data.</text>
</comment>
<dbReference type="OrthoDB" id="9792518at2"/>
<organism evidence="1 2">
    <name type="scientific">Solimicrobium silvestre</name>
    <dbReference type="NCBI Taxonomy" id="2099400"/>
    <lineage>
        <taxon>Bacteria</taxon>
        <taxon>Pseudomonadati</taxon>
        <taxon>Pseudomonadota</taxon>
        <taxon>Betaproteobacteria</taxon>
        <taxon>Burkholderiales</taxon>
        <taxon>Oxalobacteraceae</taxon>
        <taxon>Solimicrobium</taxon>
    </lineage>
</organism>
<evidence type="ECO:0000313" key="2">
    <source>
        <dbReference type="Proteomes" id="UP000237839"/>
    </source>
</evidence>
<dbReference type="EMBL" id="PUGF01000013">
    <property type="protein sequence ID" value="PRC92530.1"/>
    <property type="molecule type" value="Genomic_DNA"/>
</dbReference>
<reference evidence="1 2" key="1">
    <citation type="submission" date="2018-02" db="EMBL/GenBank/DDBJ databases">
        <title>Solimicrobium silvestre gen. nov., sp. nov., isolated from alpine forest soil.</title>
        <authorList>
            <person name="Margesin R."/>
            <person name="Albuquerque L."/>
            <person name="Zhang D.-C."/>
            <person name="Froufe H.J.C."/>
            <person name="Severino R."/>
            <person name="Roxo I."/>
            <person name="Egas C."/>
            <person name="Da Costa M.S."/>
        </authorList>
    </citation>
    <scope>NUCLEOTIDE SEQUENCE [LARGE SCALE GENOMIC DNA]</scope>
    <source>
        <strain evidence="1 2">S20-91</strain>
    </source>
</reference>
<gene>
    <name evidence="1" type="ORF">S2091_2905</name>
</gene>
<dbReference type="Proteomes" id="UP000237839">
    <property type="component" value="Unassembled WGS sequence"/>
</dbReference>
<accession>A0A2S9GXU7</accession>
<sequence>MPTNNPQLSTPKDLFRALTQVWVSDTASPPDSLSPQSPAKNHCSVTSLIVQDYFGGEILSTKTSGGTHFYNRINGIKWDLTVSQFGEPEPYDDMLSSRVLALRDTSDHKYNLLTTRLKECAGKIRSTSYPDS</sequence>
<protein>
    <submittedName>
        <fullName evidence="1">Uncharacterized protein</fullName>
    </submittedName>
</protein>